<gene>
    <name evidence="1" type="ORF">DHETER_LOCUS4345</name>
</gene>
<accession>A0ACA9LH64</accession>
<proteinExistence type="predicted"/>
<dbReference type="EMBL" id="CAJVPU010004270">
    <property type="protein sequence ID" value="CAG8530544.1"/>
    <property type="molecule type" value="Genomic_DNA"/>
</dbReference>
<name>A0ACA9LH64_9GLOM</name>
<evidence type="ECO:0000313" key="1">
    <source>
        <dbReference type="EMBL" id="CAG8530544.1"/>
    </source>
</evidence>
<reference evidence="1" key="1">
    <citation type="submission" date="2021-06" db="EMBL/GenBank/DDBJ databases">
        <authorList>
            <person name="Kallberg Y."/>
            <person name="Tangrot J."/>
            <person name="Rosling A."/>
        </authorList>
    </citation>
    <scope>NUCLEOTIDE SEQUENCE</scope>
    <source>
        <strain evidence="1">IL203A</strain>
    </source>
</reference>
<evidence type="ECO:0000313" key="2">
    <source>
        <dbReference type="Proteomes" id="UP000789702"/>
    </source>
</evidence>
<protein>
    <submittedName>
        <fullName evidence="1">4422_t:CDS:1</fullName>
    </submittedName>
</protein>
<keyword evidence="2" id="KW-1185">Reference proteome</keyword>
<comment type="caution">
    <text evidence="1">The sequence shown here is derived from an EMBL/GenBank/DDBJ whole genome shotgun (WGS) entry which is preliminary data.</text>
</comment>
<dbReference type="Proteomes" id="UP000789702">
    <property type="component" value="Unassembled WGS sequence"/>
</dbReference>
<sequence>MEQLEVVQEIINKHFSNSLNANQVLKALKLILELVEVMIKKESKAEKIIQLSLYKSPNRRIDTSKVYFVKSKYKEACFNSNNLEVYDINKKKEKLDKAETRVKKIHTSYLKLAAYKITFNYSLLGPIQTQKNQPKRKIFCKRNIEPVKISNTSNMFAIRYDDRIEVENSEYKASTSYQKPQKVREKLQVDFGDKTSKVS</sequence>
<organism evidence="1 2">
    <name type="scientific">Dentiscutata heterogama</name>
    <dbReference type="NCBI Taxonomy" id="1316150"/>
    <lineage>
        <taxon>Eukaryota</taxon>
        <taxon>Fungi</taxon>
        <taxon>Fungi incertae sedis</taxon>
        <taxon>Mucoromycota</taxon>
        <taxon>Glomeromycotina</taxon>
        <taxon>Glomeromycetes</taxon>
        <taxon>Diversisporales</taxon>
        <taxon>Gigasporaceae</taxon>
        <taxon>Dentiscutata</taxon>
    </lineage>
</organism>